<accession>A0A6C2UNU7</accession>
<protein>
    <recommendedName>
        <fullName evidence="1">4Fe-4S ferredoxin-type domain-containing protein</fullName>
    </recommendedName>
</protein>
<dbReference type="SUPFAM" id="SSF54862">
    <property type="entry name" value="4Fe-4S ferredoxins"/>
    <property type="match status" value="1"/>
</dbReference>
<sequence>MPIIACFTEEISQANGNFVMYRAKEEIYDADFKMEHRNHKLLQTRFSFGGATFNPAGVRITDQCIECGVCKEACSFNA</sequence>
<proteinExistence type="predicted"/>
<gene>
    <name evidence="2" type="ORF">SCARR_03697</name>
</gene>
<organism evidence="2 3">
    <name type="scientific">Pontiella sulfatireligans</name>
    <dbReference type="NCBI Taxonomy" id="2750658"/>
    <lineage>
        <taxon>Bacteria</taxon>
        <taxon>Pseudomonadati</taxon>
        <taxon>Kiritimatiellota</taxon>
        <taxon>Kiritimatiellia</taxon>
        <taxon>Kiritimatiellales</taxon>
        <taxon>Pontiellaceae</taxon>
        <taxon>Pontiella</taxon>
    </lineage>
</organism>
<dbReference type="RefSeq" id="WP_222846361.1">
    <property type="nucleotide sequence ID" value="NZ_CAAHFH010000002.1"/>
</dbReference>
<evidence type="ECO:0000313" key="2">
    <source>
        <dbReference type="EMBL" id="VGO21623.1"/>
    </source>
</evidence>
<dbReference type="Proteomes" id="UP000346198">
    <property type="component" value="Unassembled WGS sequence"/>
</dbReference>
<name>A0A6C2UNU7_9BACT</name>
<dbReference type="InterPro" id="IPR017896">
    <property type="entry name" value="4Fe4S_Fe-S-bd"/>
</dbReference>
<reference evidence="2 3" key="1">
    <citation type="submission" date="2019-04" db="EMBL/GenBank/DDBJ databases">
        <authorList>
            <person name="Van Vliet M D."/>
        </authorList>
    </citation>
    <scope>NUCLEOTIDE SEQUENCE [LARGE SCALE GENOMIC DNA]</scope>
    <source>
        <strain evidence="2 3">F21</strain>
    </source>
</reference>
<dbReference type="PROSITE" id="PS51379">
    <property type="entry name" value="4FE4S_FER_2"/>
    <property type="match status" value="1"/>
</dbReference>
<dbReference type="AlphaFoldDB" id="A0A6C2UNU7"/>
<evidence type="ECO:0000259" key="1">
    <source>
        <dbReference type="PROSITE" id="PS51379"/>
    </source>
</evidence>
<feature type="domain" description="4Fe-4S ferredoxin-type" evidence="1">
    <location>
        <begin position="55"/>
        <end position="78"/>
    </location>
</feature>
<evidence type="ECO:0000313" key="3">
    <source>
        <dbReference type="Proteomes" id="UP000346198"/>
    </source>
</evidence>
<dbReference type="EMBL" id="CAAHFH010000002">
    <property type="protein sequence ID" value="VGO21623.1"/>
    <property type="molecule type" value="Genomic_DNA"/>
</dbReference>
<keyword evidence="3" id="KW-1185">Reference proteome</keyword>